<comment type="caution">
    <text evidence="1">The sequence shown here is derived from an EMBL/GenBank/DDBJ whole genome shotgun (WGS) entry which is preliminary data.</text>
</comment>
<proteinExistence type="predicted"/>
<organism evidence="1 2">
    <name type="scientific">Mucuna pruriens</name>
    <name type="common">Velvet bean</name>
    <name type="synonym">Dolichos pruriens</name>
    <dbReference type="NCBI Taxonomy" id="157652"/>
    <lineage>
        <taxon>Eukaryota</taxon>
        <taxon>Viridiplantae</taxon>
        <taxon>Streptophyta</taxon>
        <taxon>Embryophyta</taxon>
        <taxon>Tracheophyta</taxon>
        <taxon>Spermatophyta</taxon>
        <taxon>Magnoliopsida</taxon>
        <taxon>eudicotyledons</taxon>
        <taxon>Gunneridae</taxon>
        <taxon>Pentapetalae</taxon>
        <taxon>rosids</taxon>
        <taxon>fabids</taxon>
        <taxon>Fabales</taxon>
        <taxon>Fabaceae</taxon>
        <taxon>Papilionoideae</taxon>
        <taxon>50 kb inversion clade</taxon>
        <taxon>NPAAA clade</taxon>
        <taxon>indigoferoid/millettioid clade</taxon>
        <taxon>Phaseoleae</taxon>
        <taxon>Mucuna</taxon>
    </lineage>
</organism>
<keyword evidence="2" id="KW-1185">Reference proteome</keyword>
<feature type="non-terminal residue" evidence="1">
    <location>
        <position position="1"/>
    </location>
</feature>
<evidence type="ECO:0000313" key="2">
    <source>
        <dbReference type="Proteomes" id="UP000257109"/>
    </source>
</evidence>
<reference evidence="1" key="1">
    <citation type="submission" date="2018-05" db="EMBL/GenBank/DDBJ databases">
        <title>Draft genome of Mucuna pruriens seed.</title>
        <authorList>
            <person name="Nnadi N.E."/>
            <person name="Vos R."/>
            <person name="Hasami M.H."/>
            <person name="Devisetty U.K."/>
            <person name="Aguiy J.C."/>
        </authorList>
    </citation>
    <scope>NUCLEOTIDE SEQUENCE [LARGE SCALE GENOMIC DNA]</scope>
    <source>
        <strain evidence="1">JCA_2017</strain>
    </source>
</reference>
<protein>
    <submittedName>
        <fullName evidence="1">Uncharacterized protein</fullName>
    </submittedName>
</protein>
<dbReference type="OrthoDB" id="1929566at2759"/>
<dbReference type="Proteomes" id="UP000257109">
    <property type="component" value="Unassembled WGS sequence"/>
</dbReference>
<gene>
    <name evidence="1" type="ORF">CR513_55832</name>
</gene>
<name>A0A371EHI6_MUCPR</name>
<evidence type="ECO:0000313" key="1">
    <source>
        <dbReference type="EMBL" id="RDX65505.1"/>
    </source>
</evidence>
<accession>A0A371EHI6</accession>
<sequence>MYKIIYANCDRRNGRHIAANVVNVPAQINNIPMLNGTNFKSQSAIKFLEEIEQFFAKNEKTETSNLLVKLITMKYKGKGNIKEYIMEITTKLKSFKLEIVEELLVHLVLISLPAYFGEFKVIYNTQKDK</sequence>
<dbReference type="AlphaFoldDB" id="A0A371EHI6"/>
<dbReference type="EMBL" id="QJKJ01013868">
    <property type="protein sequence ID" value="RDX65505.1"/>
    <property type="molecule type" value="Genomic_DNA"/>
</dbReference>
<dbReference type="Pfam" id="PF14223">
    <property type="entry name" value="Retrotran_gag_2"/>
    <property type="match status" value="1"/>
</dbReference>